<accession>A0A8D0QB04</accession>
<evidence type="ECO:0000256" key="5">
    <source>
        <dbReference type="ARBA" id="ARBA00022692"/>
    </source>
</evidence>
<keyword evidence="5 11" id="KW-0812">Transmembrane</keyword>
<dbReference type="GO" id="GO:0004930">
    <property type="term" value="F:G protein-coupled receptor activity"/>
    <property type="evidence" value="ECO:0007669"/>
    <property type="project" value="UniProtKB-KW"/>
</dbReference>
<comment type="function">
    <text evidence="2">Putative odorant or sperm cell receptor.</text>
</comment>
<keyword evidence="10 11" id="KW-0807">Transducer</keyword>
<dbReference type="PANTHER" id="PTHR26450:SF14">
    <property type="entry name" value="OLFACTORY RECEPTOR"/>
    <property type="match status" value="1"/>
</dbReference>
<dbReference type="InterPro" id="IPR000276">
    <property type="entry name" value="GPCR_Rhodpsn"/>
</dbReference>
<dbReference type="GO" id="GO:0016020">
    <property type="term" value="C:membrane"/>
    <property type="evidence" value="ECO:0007669"/>
    <property type="project" value="UniProtKB-SubCell"/>
</dbReference>
<protein>
    <recommendedName>
        <fullName evidence="13">G-protein coupled receptors family 1 profile domain-containing protein</fullName>
    </recommendedName>
</protein>
<keyword evidence="8 11" id="KW-0297">G-protein coupled receptor</keyword>
<evidence type="ECO:0000256" key="2">
    <source>
        <dbReference type="ARBA" id="ARBA00003929"/>
    </source>
</evidence>
<feature type="domain" description="G-protein coupled receptors family 1 profile" evidence="13">
    <location>
        <begin position="44"/>
        <end position="295"/>
    </location>
</feature>
<evidence type="ECO:0000256" key="9">
    <source>
        <dbReference type="ARBA" id="ARBA00023136"/>
    </source>
</evidence>
<feature type="transmembrane region" description="Helical" evidence="12">
    <location>
        <begin position="240"/>
        <end position="263"/>
    </location>
</feature>
<sequence length="448" mass="49980">MMAAFNLSSFNPGSFILLGIPGLEQFHLWIGIPFFIIYLVALAGNSVLLYLISKERSLHEPMFFFLSLLAATDLILSNTCVPQTFRIFWLGPQEITFSGCLAQMFFLHYSFAVDSATLLAMAFDRYIAICFPLRYTTILTRQIITKIGMGVVSRSFCIILPCVFLLKRLPFCRTPIIPHTYCEHIGVAQLACADISINIWYGFAVPVMTVTSDLILIGTSYALILRAVFRLPSWDARQKALNTCGSHVCVILMFYAPAMFSVLTHRFGRTIPHSFHILVANLYVAIPPALNPIIYGAKTKQIREKIVPLFSLKGTGRGNRGFPGGQHERLQRLPAPPLRLPPPRHPWDGGQAPLALRALQCHVLRHHPRELRHRLHHLHRALPAQAHVPAPVHAGPHGPGHVHQHRAQGAVPLLVWPERDQLRGLPGPALLHPLHLCLAVGRPHGHGL</sequence>
<dbReference type="PROSITE" id="PS50262">
    <property type="entry name" value="G_PROTEIN_RECEP_F1_2"/>
    <property type="match status" value="1"/>
</dbReference>
<dbReference type="SMART" id="SM01381">
    <property type="entry name" value="7TM_GPCR_Srsx"/>
    <property type="match status" value="1"/>
</dbReference>
<feature type="transmembrane region" description="Helical" evidence="12">
    <location>
        <begin position="199"/>
        <end position="228"/>
    </location>
</feature>
<evidence type="ECO:0000256" key="1">
    <source>
        <dbReference type="ARBA" id="ARBA00002936"/>
    </source>
</evidence>
<evidence type="ECO:0000256" key="11">
    <source>
        <dbReference type="RuleBase" id="RU000688"/>
    </source>
</evidence>
<keyword evidence="11" id="KW-0675">Receptor</keyword>
<name>A0A8D0QB04_PIG</name>
<evidence type="ECO:0000256" key="10">
    <source>
        <dbReference type="ARBA" id="ARBA00023224"/>
    </source>
</evidence>
<dbReference type="InterPro" id="IPR050402">
    <property type="entry name" value="OR51/52/56-like"/>
</dbReference>
<dbReference type="PANTHER" id="PTHR26450">
    <property type="entry name" value="OLFACTORY RECEPTOR 56B1-RELATED"/>
    <property type="match status" value="1"/>
</dbReference>
<dbReference type="InterPro" id="IPR017452">
    <property type="entry name" value="GPCR_Rhodpsn_7TM"/>
</dbReference>
<keyword evidence="6" id="KW-0552">Olfaction</keyword>
<dbReference type="PRINTS" id="PR00237">
    <property type="entry name" value="GPCRRHODOPSN"/>
</dbReference>
<evidence type="ECO:0000256" key="8">
    <source>
        <dbReference type="ARBA" id="ARBA00023040"/>
    </source>
</evidence>
<keyword evidence="7 12" id="KW-1133">Transmembrane helix</keyword>
<evidence type="ECO:0000313" key="14">
    <source>
        <dbReference type="Ensembl" id="ENSSSCP00015043507.1"/>
    </source>
</evidence>
<evidence type="ECO:0000256" key="6">
    <source>
        <dbReference type="ARBA" id="ARBA00022725"/>
    </source>
</evidence>
<keyword evidence="4" id="KW-0716">Sensory transduction</keyword>
<evidence type="ECO:0000256" key="12">
    <source>
        <dbReference type="SAM" id="Phobius"/>
    </source>
</evidence>
<dbReference type="CDD" id="cd15221">
    <property type="entry name" value="7tmA_OR52B-like"/>
    <property type="match status" value="1"/>
</dbReference>
<evidence type="ECO:0000256" key="4">
    <source>
        <dbReference type="ARBA" id="ARBA00022606"/>
    </source>
</evidence>
<feature type="transmembrane region" description="Helical" evidence="12">
    <location>
        <begin position="26"/>
        <end position="51"/>
    </location>
</feature>
<evidence type="ECO:0000313" key="15">
    <source>
        <dbReference type="Proteomes" id="UP000694726"/>
    </source>
</evidence>
<evidence type="ECO:0000259" key="13">
    <source>
        <dbReference type="PROSITE" id="PS50262"/>
    </source>
</evidence>
<dbReference type="AlphaFoldDB" id="A0A8D0QB04"/>
<keyword evidence="9 12" id="KW-0472">Membrane</keyword>
<dbReference type="GO" id="GO:0004984">
    <property type="term" value="F:olfactory receptor activity"/>
    <property type="evidence" value="ECO:0007669"/>
    <property type="project" value="InterPro"/>
</dbReference>
<dbReference type="InterPro" id="IPR000725">
    <property type="entry name" value="Olfact_rcpt"/>
</dbReference>
<dbReference type="FunFam" id="1.20.1070.10:FF:000006">
    <property type="entry name" value="Olfactory receptor"/>
    <property type="match status" value="1"/>
</dbReference>
<comment type="similarity">
    <text evidence="11">Belongs to the G-protein coupled receptor 1 family.</text>
</comment>
<evidence type="ECO:0000256" key="3">
    <source>
        <dbReference type="ARBA" id="ARBA00004141"/>
    </source>
</evidence>
<feature type="transmembrane region" description="Helical" evidence="12">
    <location>
        <begin position="105"/>
        <end position="123"/>
    </location>
</feature>
<feature type="transmembrane region" description="Helical" evidence="12">
    <location>
        <begin position="63"/>
        <end position="85"/>
    </location>
</feature>
<proteinExistence type="inferred from homology"/>
<feature type="transmembrane region" description="Helical" evidence="12">
    <location>
        <begin position="275"/>
        <end position="295"/>
    </location>
</feature>
<organism evidence="14 15">
    <name type="scientific">Sus scrofa</name>
    <name type="common">Pig</name>
    <dbReference type="NCBI Taxonomy" id="9823"/>
    <lineage>
        <taxon>Eukaryota</taxon>
        <taxon>Metazoa</taxon>
        <taxon>Chordata</taxon>
        <taxon>Craniata</taxon>
        <taxon>Vertebrata</taxon>
        <taxon>Euteleostomi</taxon>
        <taxon>Mammalia</taxon>
        <taxon>Eutheria</taxon>
        <taxon>Laurasiatheria</taxon>
        <taxon>Artiodactyla</taxon>
        <taxon>Suina</taxon>
        <taxon>Suidae</taxon>
        <taxon>Sus</taxon>
    </lineage>
</organism>
<dbReference type="Ensembl" id="ENSSSCT00015104134.1">
    <property type="protein sequence ID" value="ENSSSCP00015043507.1"/>
    <property type="gene ID" value="ENSSSCG00015077109.1"/>
</dbReference>
<reference evidence="14" key="1">
    <citation type="submission" date="2025-08" db="UniProtKB">
        <authorList>
            <consortium name="Ensembl"/>
        </authorList>
    </citation>
    <scope>IDENTIFICATION</scope>
</reference>
<evidence type="ECO:0000256" key="7">
    <source>
        <dbReference type="ARBA" id="ARBA00022989"/>
    </source>
</evidence>
<dbReference type="SUPFAM" id="SSF81321">
    <property type="entry name" value="Family A G protein-coupled receptor-like"/>
    <property type="match status" value="1"/>
</dbReference>
<comment type="subcellular location">
    <subcellularLocation>
        <location evidence="3">Membrane</location>
        <topology evidence="3">Multi-pass membrane protein</topology>
    </subcellularLocation>
</comment>
<comment type="function">
    <text evidence="1">Odorant receptor.</text>
</comment>
<dbReference type="Gene3D" id="1.20.1070.10">
    <property type="entry name" value="Rhodopsin 7-helix transmembrane proteins"/>
    <property type="match status" value="1"/>
</dbReference>
<dbReference type="Pfam" id="PF13853">
    <property type="entry name" value="7tm_4"/>
    <property type="match status" value="1"/>
</dbReference>
<dbReference type="PRINTS" id="PR00245">
    <property type="entry name" value="OLFACTORYR"/>
</dbReference>
<feature type="transmembrane region" description="Helical" evidence="12">
    <location>
        <begin position="143"/>
        <end position="166"/>
    </location>
</feature>
<dbReference type="PROSITE" id="PS00237">
    <property type="entry name" value="G_PROTEIN_RECEP_F1_1"/>
    <property type="match status" value="1"/>
</dbReference>
<dbReference type="Proteomes" id="UP000694726">
    <property type="component" value="Unplaced"/>
</dbReference>